<feature type="signal peptide" evidence="1">
    <location>
        <begin position="1"/>
        <end position="28"/>
    </location>
</feature>
<proteinExistence type="predicted"/>
<dbReference type="InterPro" id="IPR013783">
    <property type="entry name" value="Ig-like_fold"/>
</dbReference>
<dbReference type="Proteomes" id="UP000177169">
    <property type="component" value="Unassembled WGS sequence"/>
</dbReference>
<dbReference type="SUPFAM" id="SSF49373">
    <property type="entry name" value="Invasin/intimin cell-adhesion fragments"/>
    <property type="match status" value="1"/>
</dbReference>
<dbReference type="Gene3D" id="2.60.40.10">
    <property type="entry name" value="Immunoglobulins"/>
    <property type="match status" value="1"/>
</dbReference>
<protein>
    <recommendedName>
        <fullName evidence="4">Big-1 domain-containing protein</fullName>
    </recommendedName>
</protein>
<evidence type="ECO:0000313" key="2">
    <source>
        <dbReference type="EMBL" id="OGM33135.1"/>
    </source>
</evidence>
<gene>
    <name evidence="2" type="ORF">A3D01_01660</name>
</gene>
<dbReference type="InterPro" id="IPR008964">
    <property type="entry name" value="Invasin/intimin_cell_adhesion"/>
</dbReference>
<dbReference type="EMBL" id="MGGR01000022">
    <property type="protein sequence ID" value="OGM33135.1"/>
    <property type="molecule type" value="Genomic_DNA"/>
</dbReference>
<evidence type="ECO:0008006" key="4">
    <source>
        <dbReference type="Google" id="ProtNLM"/>
    </source>
</evidence>
<comment type="caution">
    <text evidence="2">The sequence shown here is derived from an EMBL/GenBank/DDBJ whole genome shotgun (WGS) entry which is preliminary data.</text>
</comment>
<accession>A0A1F7Z312</accession>
<dbReference type="STRING" id="1802505.A3D01_01660"/>
<evidence type="ECO:0000256" key="1">
    <source>
        <dbReference type="SAM" id="SignalP"/>
    </source>
</evidence>
<reference evidence="2 3" key="1">
    <citation type="journal article" date="2016" name="Nat. Commun.">
        <title>Thousands of microbial genomes shed light on interconnected biogeochemical processes in an aquifer system.</title>
        <authorList>
            <person name="Anantharaman K."/>
            <person name="Brown C.T."/>
            <person name="Hug L.A."/>
            <person name="Sharon I."/>
            <person name="Castelle C.J."/>
            <person name="Probst A.J."/>
            <person name="Thomas B.C."/>
            <person name="Singh A."/>
            <person name="Wilkins M.J."/>
            <person name="Karaoz U."/>
            <person name="Brodie E.L."/>
            <person name="Williams K.H."/>
            <person name="Hubbard S.S."/>
            <person name="Banfield J.F."/>
        </authorList>
    </citation>
    <scope>NUCLEOTIDE SEQUENCE [LARGE SCALE GENOMIC DNA]</scope>
</reference>
<name>A0A1F7Z312_9BACT</name>
<organism evidence="2 3">
    <name type="scientific">Candidatus Woesebacteria bacterium RIFCSPHIGHO2_02_FULL_39_13</name>
    <dbReference type="NCBI Taxonomy" id="1802505"/>
    <lineage>
        <taxon>Bacteria</taxon>
        <taxon>Candidatus Woeseibacteriota</taxon>
    </lineage>
</organism>
<keyword evidence="1" id="KW-0732">Signal</keyword>
<dbReference type="SUPFAM" id="SSF63825">
    <property type="entry name" value="YWTD domain"/>
    <property type="match status" value="1"/>
</dbReference>
<dbReference type="AlphaFoldDB" id="A0A1F7Z312"/>
<evidence type="ECO:0000313" key="3">
    <source>
        <dbReference type="Proteomes" id="UP000177169"/>
    </source>
</evidence>
<feature type="chain" id="PRO_5009533870" description="Big-1 domain-containing protein" evidence="1">
    <location>
        <begin position="29"/>
        <end position="546"/>
    </location>
</feature>
<sequence length="546" mass="56611">MFNKLNKKVIAAASGLIGLAIATGIVLAAPGDAVQPPIDPPGPAGTGCIGIGVAYDGTNIWYTCANEDKVRKTDLAGTDNGSITTAEGVTPVSVDAIAWDSDLGVLWGGELVDTDGAGGNDTCRIYTIDPTTGAATTAFDRTDTGCGSGFFYFDGLTVDNVTDTLYYSPDVQKTIRHLNKDGTVAANDPIDFETLTSVPDSCPAHEPVGSDDPAVDGCPNSGLAIGVDGTLFGGTNGAGKIITLDPVAKAFISVFGTVTGRDEDLECGPVVEGKETILSRDFETGRIDVLEAPEGTCISPVVTQITLDPKEDSNPSGSDHTVTATITQGGNPLQGVLVSFTVVSGPNTGKVSDPGECSVDLNCNTDANGQTSWTYTSNGTVGTDVIEACFTDDAGDIHCTRAEKDWESLPGRMTGGGTIPAGAANSVFLEGKHGFELHCDSADVPNRLEVNWGKGNKFHLETLTSAVCENNPALDEEQPVAGFDTYKGEGTGRLNGVSGANAKWEFRDDGEPGTSDHARIKITLGADTYTFSGFLTNGNHQAHPAE</sequence>